<keyword evidence="3" id="KW-1133">Transmembrane helix</keyword>
<evidence type="ECO:0000313" key="5">
    <source>
        <dbReference type="Proteomes" id="UP000467841"/>
    </source>
</evidence>
<evidence type="ECO:0000313" key="4">
    <source>
        <dbReference type="EMBL" id="CAA7054146.1"/>
    </source>
</evidence>
<evidence type="ECO:0000256" key="1">
    <source>
        <dbReference type="ARBA" id="ARBA00007626"/>
    </source>
</evidence>
<dbReference type="OrthoDB" id="1077735at2759"/>
<keyword evidence="3" id="KW-0472">Membrane</keyword>
<dbReference type="Gene3D" id="1.25.40.10">
    <property type="entry name" value="Tetratricopeptide repeat domain"/>
    <property type="match status" value="3"/>
</dbReference>
<proteinExistence type="inferred from homology"/>
<feature type="transmembrane region" description="Helical" evidence="3">
    <location>
        <begin position="734"/>
        <end position="751"/>
    </location>
</feature>
<comment type="caution">
    <text evidence="4">The sequence shown here is derived from an EMBL/GenBank/DDBJ whole genome shotgun (WGS) entry which is preliminary data.</text>
</comment>
<dbReference type="Proteomes" id="UP000467841">
    <property type="component" value="Unassembled WGS sequence"/>
</dbReference>
<feature type="transmembrane region" description="Helical" evidence="3">
    <location>
        <begin position="708"/>
        <end position="728"/>
    </location>
</feature>
<sequence length="752" mass="86283">MMSMRHNLQQHARRVLAHSNRNRLFSSYTNRTLWSSNQILQSRIESALSDQKSKLSTVLEQWRQQHGNQLNPSLVRGIVEKLQESKRFPEALDVSEWMIERKICNLVPEDFAARFHLIENVLGLGEAEKFFESVPENLRGESLYTALLNSYARSAKPAALDRAESTFEKMRELGLLLKPSPYHSMTSLYRSLGKRDKFDEILREMKENNVRFDSLTVNNALRAYAAASDVAVMDKFLDDWGATATLQLQTTLDMAKAYLRSGSKGKSREMLGRAEQFKDRKSYEELLRLYGLYGEEGYTRDVYRIWDLYKETRRPDNEGYLILITSLLKLGAVNGAEKSFKEWERSGLEYDPRIPQALASGYRKRGMVCKADKMIHKMVISSRMCKPITPVLQELGLKGSTKVKPSELRDLIKSLTDSNQFSKALEASTWMCEKEMFTLFPEDYAARLHLIEKVLGLKEAKEFFQVSIPKNMKGNSVYDTMLTSYTRSHETLLNAENVMVLMEELGFLSKLSPFSKMISLYSKLGKRIEVEKLLKKMNEKNIELDSVTMNNVLRVYSHVSALELMETYKSHWVDNDEVKLSLEVETMDSMAKAYEREGLTLKAMEMSRSKEDVLRLWDEYKVARRGLDWNEGYRGVIRALLKLGDVKGAQEIYGEWEASEGTKFDARIPGLLISRYCEDDDQVKLSDVVNSSRQKLKWRRVKMFTEDLGFACLGVVGASPMIWGLYLILKWGMSVNPCLTAFGCIGLIVAIS</sequence>
<organism evidence="4 5">
    <name type="scientific">Microthlaspi erraticum</name>
    <dbReference type="NCBI Taxonomy" id="1685480"/>
    <lineage>
        <taxon>Eukaryota</taxon>
        <taxon>Viridiplantae</taxon>
        <taxon>Streptophyta</taxon>
        <taxon>Embryophyta</taxon>
        <taxon>Tracheophyta</taxon>
        <taxon>Spermatophyta</taxon>
        <taxon>Magnoliopsida</taxon>
        <taxon>eudicotyledons</taxon>
        <taxon>Gunneridae</taxon>
        <taxon>Pentapetalae</taxon>
        <taxon>rosids</taxon>
        <taxon>malvids</taxon>
        <taxon>Brassicales</taxon>
        <taxon>Brassicaceae</taxon>
        <taxon>Coluteocarpeae</taxon>
        <taxon>Microthlaspi</taxon>
    </lineage>
</organism>
<evidence type="ECO:0008006" key="6">
    <source>
        <dbReference type="Google" id="ProtNLM"/>
    </source>
</evidence>
<dbReference type="PANTHER" id="PTHR45717:SF30">
    <property type="entry name" value="PENTATRICOPEPTIDE REPEAT (PPR) SUPERFAMILY PROTEIN"/>
    <property type="match status" value="1"/>
</dbReference>
<accession>A0A6D2KYR7</accession>
<dbReference type="FunFam" id="1.25.40.10:FF:001541">
    <property type="entry name" value="Pentatricopeptide repeat (PPR) superfamily protein"/>
    <property type="match status" value="2"/>
</dbReference>
<evidence type="ECO:0000256" key="2">
    <source>
        <dbReference type="ARBA" id="ARBA00022737"/>
    </source>
</evidence>
<keyword evidence="5" id="KW-1185">Reference proteome</keyword>
<keyword evidence="2" id="KW-0677">Repeat</keyword>
<dbReference type="GO" id="GO:0003729">
    <property type="term" value="F:mRNA binding"/>
    <property type="evidence" value="ECO:0007669"/>
    <property type="project" value="UniProtKB-ARBA"/>
</dbReference>
<comment type="similarity">
    <text evidence="1">Belongs to the PPR family. P subfamily.</text>
</comment>
<dbReference type="InterPro" id="IPR011990">
    <property type="entry name" value="TPR-like_helical_dom_sf"/>
</dbReference>
<dbReference type="EMBL" id="CACVBM020001562">
    <property type="protein sequence ID" value="CAA7054146.1"/>
    <property type="molecule type" value="Genomic_DNA"/>
</dbReference>
<keyword evidence="3" id="KW-0812">Transmembrane</keyword>
<name>A0A6D2KYR7_9BRAS</name>
<dbReference type="InterPro" id="IPR002885">
    <property type="entry name" value="PPR_rpt"/>
</dbReference>
<protein>
    <recommendedName>
        <fullName evidence="6">Pentacotripeptide-repeat region of PRORP domain-containing protein</fullName>
    </recommendedName>
</protein>
<dbReference type="AlphaFoldDB" id="A0A6D2KYR7"/>
<dbReference type="PANTHER" id="PTHR45717">
    <property type="entry name" value="OS12G0527900 PROTEIN"/>
    <property type="match status" value="1"/>
</dbReference>
<gene>
    <name evidence="4" type="ORF">MERR_LOCUS41382</name>
</gene>
<dbReference type="Pfam" id="PF01535">
    <property type="entry name" value="PPR"/>
    <property type="match status" value="1"/>
</dbReference>
<evidence type="ECO:0000256" key="3">
    <source>
        <dbReference type="SAM" id="Phobius"/>
    </source>
</evidence>
<dbReference type="GO" id="GO:0005739">
    <property type="term" value="C:mitochondrion"/>
    <property type="evidence" value="ECO:0007669"/>
    <property type="project" value="TreeGrafter"/>
</dbReference>
<reference evidence="4" key="1">
    <citation type="submission" date="2020-01" db="EMBL/GenBank/DDBJ databases">
        <authorList>
            <person name="Mishra B."/>
        </authorList>
    </citation>
    <scope>NUCLEOTIDE SEQUENCE [LARGE SCALE GENOMIC DNA]</scope>
</reference>